<dbReference type="PANTHER" id="PTHR47074">
    <property type="entry name" value="BNAC02G40300D PROTEIN"/>
    <property type="match status" value="1"/>
</dbReference>
<dbReference type="InterPro" id="IPR012337">
    <property type="entry name" value="RNaseH-like_sf"/>
</dbReference>
<feature type="domain" description="Reverse transcriptase zinc-binding" evidence="2">
    <location>
        <begin position="105"/>
        <end position="179"/>
    </location>
</feature>
<proteinExistence type="predicted"/>
<dbReference type="OMA" id="FASKWIP"/>
<name>A0A200PXM9_MACCD</name>
<dbReference type="InterPro" id="IPR052929">
    <property type="entry name" value="RNase_H-like_EbsB-rel"/>
</dbReference>
<evidence type="ECO:0000259" key="1">
    <source>
        <dbReference type="Pfam" id="PF13456"/>
    </source>
</evidence>
<organism evidence="3 4">
    <name type="scientific">Macleaya cordata</name>
    <name type="common">Five-seeded plume-poppy</name>
    <name type="synonym">Bocconia cordata</name>
    <dbReference type="NCBI Taxonomy" id="56857"/>
    <lineage>
        <taxon>Eukaryota</taxon>
        <taxon>Viridiplantae</taxon>
        <taxon>Streptophyta</taxon>
        <taxon>Embryophyta</taxon>
        <taxon>Tracheophyta</taxon>
        <taxon>Spermatophyta</taxon>
        <taxon>Magnoliopsida</taxon>
        <taxon>Ranunculales</taxon>
        <taxon>Papaveraceae</taxon>
        <taxon>Papaveroideae</taxon>
        <taxon>Macleaya</taxon>
    </lineage>
</organism>
<protein>
    <submittedName>
        <fullName evidence="3">Ribonuclease H domain</fullName>
    </submittedName>
</protein>
<dbReference type="Gene3D" id="3.30.420.10">
    <property type="entry name" value="Ribonuclease H-like superfamily/Ribonuclease H"/>
    <property type="match status" value="1"/>
</dbReference>
<dbReference type="InterPro" id="IPR002156">
    <property type="entry name" value="RNaseH_domain"/>
</dbReference>
<dbReference type="Pfam" id="PF13966">
    <property type="entry name" value="zf-RVT"/>
    <property type="match status" value="1"/>
</dbReference>
<evidence type="ECO:0000313" key="3">
    <source>
        <dbReference type="EMBL" id="OVA02960.1"/>
    </source>
</evidence>
<accession>A0A200PXM9</accession>
<dbReference type="Pfam" id="PF13456">
    <property type="entry name" value="RVT_3"/>
    <property type="match status" value="1"/>
</dbReference>
<dbReference type="InterPro" id="IPR026960">
    <property type="entry name" value="RVT-Znf"/>
</dbReference>
<keyword evidence="4" id="KW-1185">Reference proteome</keyword>
<gene>
    <name evidence="3" type="ORF">BVC80_8755g6</name>
</gene>
<dbReference type="GO" id="GO:0003676">
    <property type="term" value="F:nucleic acid binding"/>
    <property type="evidence" value="ECO:0007669"/>
    <property type="project" value="InterPro"/>
</dbReference>
<feature type="domain" description="RNase H type-1" evidence="1">
    <location>
        <begin position="288"/>
        <end position="410"/>
    </location>
</feature>
<dbReference type="EMBL" id="MVGT01003944">
    <property type="protein sequence ID" value="OVA02960.1"/>
    <property type="molecule type" value="Genomic_DNA"/>
</dbReference>
<dbReference type="InParanoid" id="A0A200PXM9"/>
<dbReference type="InterPro" id="IPR044730">
    <property type="entry name" value="RNase_H-like_dom_plant"/>
</dbReference>
<comment type="caution">
    <text evidence="3">The sequence shown here is derived from an EMBL/GenBank/DDBJ whole genome shotgun (WGS) entry which is preliminary data.</text>
</comment>
<dbReference type="CDD" id="cd06222">
    <property type="entry name" value="RNase_H_like"/>
    <property type="match status" value="1"/>
</dbReference>
<dbReference type="GO" id="GO:0004523">
    <property type="term" value="F:RNA-DNA hybrid ribonuclease activity"/>
    <property type="evidence" value="ECO:0007669"/>
    <property type="project" value="InterPro"/>
</dbReference>
<evidence type="ECO:0000313" key="4">
    <source>
        <dbReference type="Proteomes" id="UP000195402"/>
    </source>
</evidence>
<dbReference type="Proteomes" id="UP000195402">
    <property type="component" value="Unassembled WGS sequence"/>
</dbReference>
<dbReference type="SUPFAM" id="SSF53098">
    <property type="entry name" value="Ribonuclease H-like"/>
    <property type="match status" value="1"/>
</dbReference>
<dbReference type="OrthoDB" id="1297712at2759"/>
<evidence type="ECO:0000259" key="2">
    <source>
        <dbReference type="Pfam" id="PF13966"/>
    </source>
</evidence>
<dbReference type="InterPro" id="IPR036397">
    <property type="entry name" value="RNaseH_sf"/>
</dbReference>
<dbReference type="AlphaFoldDB" id="A0A200PXM9"/>
<dbReference type="PANTHER" id="PTHR47074:SF11">
    <property type="entry name" value="REVERSE TRANSCRIPTASE-LIKE PROTEIN"/>
    <property type="match status" value="1"/>
</dbReference>
<sequence length="463" mass="52443">MWDFRNGDLINVWNDRWIPTLPLPLKDLVPTAHYIVTVSQLIDFSSLTWNLSLLQSLFPSSIIQAIQQLRIPLYGHDKLRWCLTKSGNFSVSSTDSHLSSLHSTSSTSQQSFPWLKLWHLSVHPRVLLFLWKCLSSCLPTRNHLSSFIDLPTQLCPFCTQKPETVSHLFMGCDYTQAVWFSPPFNYNLSRVEHLDFHTWVKSWFTDHFVFGFSTVGIPEIAAVISWQIWKARCNLIFKNIFIPPLQLANLIFKSLNYWLQSVHQTPMLQPPSFASKWIPPPSSFIKINADASWSSNSSTAGLGLIARDCAGSFRGARCLTVPALDAEHAECLAILHAIFWAQELSIYNVNIEGDNQAVLSFLNTGQGSIHWRNHNILDDAIKLLSVFHFHVCKYVSRDYNRVADCLAAYARRNSSTETWRLDVPPFLVDVLLQDQSLLPVSASHTDPNVSNVTATTSISLLSS</sequence>
<reference evidence="3 4" key="1">
    <citation type="journal article" date="2017" name="Mol. Plant">
        <title>The Genome of Medicinal Plant Macleaya cordata Provides New Insights into Benzylisoquinoline Alkaloids Metabolism.</title>
        <authorList>
            <person name="Liu X."/>
            <person name="Liu Y."/>
            <person name="Huang P."/>
            <person name="Ma Y."/>
            <person name="Qing Z."/>
            <person name="Tang Q."/>
            <person name="Cao H."/>
            <person name="Cheng P."/>
            <person name="Zheng Y."/>
            <person name="Yuan Z."/>
            <person name="Zhou Y."/>
            <person name="Liu J."/>
            <person name="Tang Z."/>
            <person name="Zhuo Y."/>
            <person name="Zhang Y."/>
            <person name="Yu L."/>
            <person name="Huang J."/>
            <person name="Yang P."/>
            <person name="Peng Q."/>
            <person name="Zhang J."/>
            <person name="Jiang W."/>
            <person name="Zhang Z."/>
            <person name="Lin K."/>
            <person name="Ro D.K."/>
            <person name="Chen X."/>
            <person name="Xiong X."/>
            <person name="Shang Y."/>
            <person name="Huang S."/>
            <person name="Zeng J."/>
        </authorList>
    </citation>
    <scope>NUCLEOTIDE SEQUENCE [LARGE SCALE GENOMIC DNA]</scope>
    <source>
        <strain evidence="4">cv. BLH2017</strain>
        <tissue evidence="3">Root</tissue>
    </source>
</reference>